<dbReference type="GO" id="GO:0004622">
    <property type="term" value="F:phosphatidylcholine lysophospholipase activity"/>
    <property type="evidence" value="ECO:0007669"/>
    <property type="project" value="TreeGrafter"/>
</dbReference>
<dbReference type="OrthoDB" id="9786188at2"/>
<proteinExistence type="predicted"/>
<dbReference type="Pfam" id="PF13472">
    <property type="entry name" value="Lipase_GDSL_2"/>
    <property type="match status" value="1"/>
</dbReference>
<dbReference type="AlphaFoldDB" id="A0A5C6UEH8"/>
<organism evidence="2 3">
    <name type="scientific">Sphingomonas ginsenosidivorax</name>
    <dbReference type="NCBI Taxonomy" id="862135"/>
    <lineage>
        <taxon>Bacteria</taxon>
        <taxon>Pseudomonadati</taxon>
        <taxon>Pseudomonadota</taxon>
        <taxon>Alphaproteobacteria</taxon>
        <taxon>Sphingomonadales</taxon>
        <taxon>Sphingomonadaceae</taxon>
        <taxon>Sphingomonas</taxon>
    </lineage>
</organism>
<comment type="caution">
    <text evidence="2">The sequence shown here is derived from an EMBL/GenBank/DDBJ whole genome shotgun (WGS) entry which is preliminary data.</text>
</comment>
<dbReference type="InterPro" id="IPR051532">
    <property type="entry name" value="Ester_Hydrolysis_Enzymes"/>
</dbReference>
<evidence type="ECO:0000313" key="3">
    <source>
        <dbReference type="Proteomes" id="UP000321250"/>
    </source>
</evidence>
<accession>A0A5C6UEH8</accession>
<dbReference type="EMBL" id="VOQR01000001">
    <property type="protein sequence ID" value="TXC70790.1"/>
    <property type="molecule type" value="Genomic_DNA"/>
</dbReference>
<dbReference type="RefSeq" id="WP_147081432.1">
    <property type="nucleotide sequence ID" value="NZ_VOQR01000001.1"/>
</dbReference>
<gene>
    <name evidence="2" type="ORF">FSB78_07450</name>
</gene>
<dbReference type="GO" id="GO:0006629">
    <property type="term" value="P:lipid metabolic process"/>
    <property type="evidence" value="ECO:0007669"/>
    <property type="project" value="InterPro"/>
</dbReference>
<dbReference type="PANTHER" id="PTHR30383">
    <property type="entry name" value="THIOESTERASE 1/PROTEASE 1/LYSOPHOSPHOLIPASE L1"/>
    <property type="match status" value="1"/>
</dbReference>
<feature type="domain" description="SGNH hydrolase-type esterase" evidence="1">
    <location>
        <begin position="10"/>
        <end position="168"/>
    </location>
</feature>
<dbReference type="InterPro" id="IPR008265">
    <property type="entry name" value="Lipase_GDSL_AS"/>
</dbReference>
<dbReference type="InterPro" id="IPR013830">
    <property type="entry name" value="SGNH_hydro"/>
</dbReference>
<dbReference type="InterPro" id="IPR036514">
    <property type="entry name" value="SGNH_hydro_sf"/>
</dbReference>
<dbReference type="Proteomes" id="UP000321250">
    <property type="component" value="Unassembled WGS sequence"/>
</dbReference>
<evidence type="ECO:0000259" key="1">
    <source>
        <dbReference type="Pfam" id="PF13472"/>
    </source>
</evidence>
<dbReference type="CDD" id="cd01822">
    <property type="entry name" value="Lysophospholipase_L1_like"/>
    <property type="match status" value="1"/>
</dbReference>
<dbReference type="PANTHER" id="PTHR30383:SF24">
    <property type="entry name" value="THIOESTERASE 1_PROTEASE 1_LYSOPHOSPHOLIPASE L1"/>
    <property type="match status" value="1"/>
</dbReference>
<dbReference type="PROSITE" id="PS01098">
    <property type="entry name" value="LIPASE_GDSL_SER"/>
    <property type="match status" value="1"/>
</dbReference>
<keyword evidence="3" id="KW-1185">Reference proteome</keyword>
<reference evidence="2 3" key="1">
    <citation type="journal article" date="2013" name="Antonie Van Leeuwenhoek">
        <title>Sphingomonas ginsenosidivorax sp. nov., with the ability to transform ginsenosides.</title>
        <authorList>
            <person name="Jin X.F."/>
            <person name="Kim J.K."/>
            <person name="Liu Q.M."/>
            <person name="Kang M.S."/>
            <person name="He D."/>
            <person name="Jin F.X."/>
            <person name="Kim S.C."/>
            <person name="Im W.T."/>
        </authorList>
    </citation>
    <scope>NUCLEOTIDE SEQUENCE [LARGE SCALE GENOMIC DNA]</scope>
    <source>
        <strain evidence="2 3">KHI67</strain>
    </source>
</reference>
<sequence length="195" mass="20513">MPLPSPFVLAFGDSLTAGYGLSPQEAFPARLEALLRDRHPAVRVQNAGVSGDTSASGRARLAHVLSTLRQRPDLAILELGANDFLQGLDPVRTRQNLDAMLTSFADSGIPVLLAGMRAPPFLGAAAVPFNAIHPDLAARHGVPLYPFFLDGVIGRRDLTLADGLHPNAIAVAEVARRILPHVEQALAAAGVRAAA</sequence>
<dbReference type="SUPFAM" id="SSF52266">
    <property type="entry name" value="SGNH hydrolase"/>
    <property type="match status" value="1"/>
</dbReference>
<name>A0A5C6UEH8_9SPHN</name>
<evidence type="ECO:0000313" key="2">
    <source>
        <dbReference type="EMBL" id="TXC70790.1"/>
    </source>
</evidence>
<protein>
    <submittedName>
        <fullName evidence="2">Arylesterase</fullName>
    </submittedName>
</protein>
<dbReference type="Gene3D" id="3.40.50.1110">
    <property type="entry name" value="SGNH hydrolase"/>
    <property type="match status" value="1"/>
</dbReference>